<dbReference type="InterPro" id="IPR000525">
    <property type="entry name" value="Initiator_Rep_WH1"/>
</dbReference>
<gene>
    <name evidence="3" type="ORF">BJI45_00885</name>
    <name evidence="4" type="ORF">BJI45_00915</name>
</gene>
<proteinExistence type="inferred from homology"/>
<dbReference type="Gene3D" id="1.10.10.10">
    <property type="entry name" value="Winged helix-like DNA-binding domain superfamily/Winged helix DNA-binding domain"/>
    <property type="match status" value="1"/>
</dbReference>
<organism evidence="4 5">
    <name type="scientific">Limosilactobacillus reuteri</name>
    <name type="common">Lactobacillus reuteri</name>
    <dbReference type="NCBI Taxonomy" id="1598"/>
    <lineage>
        <taxon>Bacteria</taxon>
        <taxon>Bacillati</taxon>
        <taxon>Bacillota</taxon>
        <taxon>Bacilli</taxon>
        <taxon>Lactobacillales</taxon>
        <taxon>Lactobacillaceae</taxon>
        <taxon>Limosilactobacillus</taxon>
    </lineage>
</organism>
<dbReference type="GO" id="GO:0003887">
    <property type="term" value="F:DNA-directed DNA polymerase activity"/>
    <property type="evidence" value="ECO:0007669"/>
    <property type="project" value="InterPro"/>
</dbReference>
<accession>A0AB36I4P2</accession>
<reference evidence="4 5" key="1">
    <citation type="submission" date="2016-10" db="EMBL/GenBank/DDBJ databases">
        <title>Genome sequence of Lactobacillus reuteri 121, a source of glucan and fructan exopolysaccharides.</title>
        <authorList>
            <person name="Gangoiti J."/>
            <person name="Lammerts Van Bueren A."/>
            <person name="Dijkhuizen L."/>
        </authorList>
    </citation>
    <scope>NUCLEOTIDE SEQUENCE [LARGE SCALE GENOMIC DNA]</scope>
    <source>
        <strain evidence="4 5">121</strain>
    </source>
</reference>
<evidence type="ECO:0000256" key="1">
    <source>
        <dbReference type="ARBA" id="ARBA00038283"/>
    </source>
</evidence>
<dbReference type="EMBL" id="MKQH01000011">
    <property type="protein sequence ID" value="OJI11594.1"/>
    <property type="molecule type" value="Genomic_DNA"/>
</dbReference>
<dbReference type="SUPFAM" id="SSF46785">
    <property type="entry name" value="Winged helix' DNA-binding domain"/>
    <property type="match status" value="2"/>
</dbReference>
<sequence length="257" mass="29567">MLQDKKMDVALNNVLTRQDYLVTQGNDLARAFGNLTSFEHKVLDYCFSYVKKEDTADMIYSAKALDIIHHLGLNSSGKNYQRIVKAFKGLNENTAIYLVITKPSGDKGILMTSLFDRIACFESGQIDFRFSRDVAKYVFQLKKNFYSFKLGELARVRSKYTLTLMKLWNANSMGKLTNTTLKGTLEEWEFWFLGTNNDGSPRTMPAGVFKRDVLKHAERELKKLYPDTQLFLETKKNGVKVVGYNLDIVRLHTHLDF</sequence>
<name>A0AB36I4P2_LIMRT</name>
<dbReference type="EMBL" id="MKQH01000011">
    <property type="protein sequence ID" value="OJI11600.1"/>
    <property type="molecule type" value="Genomic_DNA"/>
</dbReference>
<dbReference type="GO" id="GO:0006270">
    <property type="term" value="P:DNA replication initiation"/>
    <property type="evidence" value="ECO:0007669"/>
    <property type="project" value="InterPro"/>
</dbReference>
<dbReference type="Proteomes" id="UP000184174">
    <property type="component" value="Unassembled WGS sequence"/>
</dbReference>
<dbReference type="RefSeq" id="WP_072574873.1">
    <property type="nucleotide sequence ID" value="NZ_JBQKMA010000044.1"/>
</dbReference>
<dbReference type="AlphaFoldDB" id="A0AB36I4P2"/>
<evidence type="ECO:0000313" key="3">
    <source>
        <dbReference type="EMBL" id="OJI11594.1"/>
    </source>
</evidence>
<feature type="domain" description="Initiator Rep protein WH1" evidence="2">
    <location>
        <begin position="22"/>
        <end position="168"/>
    </location>
</feature>
<evidence type="ECO:0000259" key="2">
    <source>
        <dbReference type="Pfam" id="PF01051"/>
    </source>
</evidence>
<dbReference type="InterPro" id="IPR036388">
    <property type="entry name" value="WH-like_DNA-bd_sf"/>
</dbReference>
<evidence type="ECO:0000313" key="5">
    <source>
        <dbReference type="Proteomes" id="UP000184174"/>
    </source>
</evidence>
<comment type="caution">
    <text evidence="4">The sequence shown here is derived from an EMBL/GenBank/DDBJ whole genome shotgun (WGS) entry which is preliminary data.</text>
</comment>
<evidence type="ECO:0000313" key="4">
    <source>
        <dbReference type="EMBL" id="OJI11600.1"/>
    </source>
</evidence>
<dbReference type="Pfam" id="PF01051">
    <property type="entry name" value="Rep3_N"/>
    <property type="match status" value="1"/>
</dbReference>
<protein>
    <submittedName>
        <fullName evidence="4">Replication initiation protein</fullName>
    </submittedName>
</protein>
<dbReference type="InterPro" id="IPR036390">
    <property type="entry name" value="WH_DNA-bd_sf"/>
</dbReference>
<comment type="similarity">
    <text evidence="1">Belongs to the initiator RepB protein family.</text>
</comment>